<dbReference type="GO" id="GO:0016020">
    <property type="term" value="C:membrane"/>
    <property type="evidence" value="ECO:0007669"/>
    <property type="project" value="TreeGrafter"/>
</dbReference>
<dbReference type="SMART" id="SM00302">
    <property type="entry name" value="GED"/>
    <property type="match status" value="1"/>
</dbReference>
<dbReference type="GO" id="GO:0005874">
    <property type="term" value="C:microtubule"/>
    <property type="evidence" value="ECO:0007669"/>
    <property type="project" value="TreeGrafter"/>
</dbReference>
<proteinExistence type="predicted"/>
<accession>A0A1J3H4F4</accession>
<dbReference type="PANTHER" id="PTHR11566:SF173">
    <property type="entry name" value="DYNAMIN-RELATED PROTEIN 4C"/>
    <property type="match status" value="1"/>
</dbReference>
<feature type="domain" description="GED" evidence="2">
    <location>
        <begin position="286"/>
        <end position="380"/>
    </location>
</feature>
<sequence length="385" mass="43834">MLSMIDDGIVGIPVLAHKLMQIQGMMISRCLPEIERKINEKMENSVLELSKLPTLMDSAGEALMALMDIIVSAKESLLRILVQGDFSEYSEDQVMHCTARLAEMLSEFSDNLQGQPLKATTTEFLMDEIKILDECKCVGLPNFIPRSAFLAILSQHVDGIHTKPVEFIKKIWDYIEVVLSSVIIKQSENFPQIQSSIKRAARNLMSKMKEQSVNRVTEIVEMEKLTDYTCNPDYMKSWTEKTALQQKFITAVLEDLKKPEYFSLDGFGNVEISHLRIYHAHLLQQAFDMKMRITSYWKIVLQRIVDNLALYLQFSVKNLVNSQFQKEIVAEMVDPKAGGGIQRMLEESPSVASKREKLKNSIKLLKESKDVVATIVDQNSAYGDR</sequence>
<dbReference type="InterPro" id="IPR022812">
    <property type="entry name" value="Dynamin"/>
</dbReference>
<gene>
    <name evidence="3" type="ORF">LE_TR19740_c0_g1_i1_g.63314</name>
</gene>
<name>A0A1J3H4F4_NOCCA</name>
<reference evidence="3" key="1">
    <citation type="submission" date="2016-07" db="EMBL/GenBank/DDBJ databases">
        <title>De novo transcriptome assembly of four accessions of the metal hyperaccumulator plant Noccaea caerulescens.</title>
        <authorList>
            <person name="Blande D."/>
            <person name="Halimaa P."/>
            <person name="Tervahauta A.I."/>
            <person name="Aarts M.G."/>
            <person name="Karenlampi S.O."/>
        </authorList>
    </citation>
    <scope>NUCLEOTIDE SEQUENCE</scope>
</reference>
<evidence type="ECO:0000313" key="3">
    <source>
        <dbReference type="EMBL" id="JAU62886.1"/>
    </source>
</evidence>
<dbReference type="InterPro" id="IPR000375">
    <property type="entry name" value="Dynamin_stalk"/>
</dbReference>
<evidence type="ECO:0000259" key="2">
    <source>
        <dbReference type="PROSITE" id="PS51388"/>
    </source>
</evidence>
<keyword evidence="1" id="KW-0505">Motor protein</keyword>
<dbReference type="GO" id="GO:0003924">
    <property type="term" value="F:GTPase activity"/>
    <property type="evidence" value="ECO:0007669"/>
    <property type="project" value="InterPro"/>
</dbReference>
<evidence type="ECO:0000256" key="1">
    <source>
        <dbReference type="ARBA" id="ARBA00023175"/>
    </source>
</evidence>
<dbReference type="Gene3D" id="1.20.120.1240">
    <property type="entry name" value="Dynamin, middle domain"/>
    <property type="match status" value="1"/>
</dbReference>
<dbReference type="EMBL" id="GEVL01014455">
    <property type="protein sequence ID" value="JAU62886.1"/>
    <property type="molecule type" value="Transcribed_RNA"/>
</dbReference>
<dbReference type="AlphaFoldDB" id="A0A1J3H4F4"/>
<dbReference type="GO" id="GO:0008017">
    <property type="term" value="F:microtubule binding"/>
    <property type="evidence" value="ECO:0007669"/>
    <property type="project" value="TreeGrafter"/>
</dbReference>
<dbReference type="InterPro" id="IPR003130">
    <property type="entry name" value="GED"/>
</dbReference>
<dbReference type="Pfam" id="PF02212">
    <property type="entry name" value="GED"/>
    <property type="match status" value="1"/>
</dbReference>
<dbReference type="PANTHER" id="PTHR11566">
    <property type="entry name" value="DYNAMIN"/>
    <property type="match status" value="1"/>
</dbReference>
<dbReference type="GO" id="GO:0005737">
    <property type="term" value="C:cytoplasm"/>
    <property type="evidence" value="ECO:0007669"/>
    <property type="project" value="TreeGrafter"/>
</dbReference>
<dbReference type="Pfam" id="PF01031">
    <property type="entry name" value="Dynamin_M"/>
    <property type="match status" value="1"/>
</dbReference>
<protein>
    <submittedName>
        <fullName evidence="3">Dynamin-related protein 4C</fullName>
    </submittedName>
</protein>
<dbReference type="InterPro" id="IPR020850">
    <property type="entry name" value="GED_dom"/>
</dbReference>
<organism evidence="3">
    <name type="scientific">Noccaea caerulescens</name>
    <name type="common">Alpine penny-cress</name>
    <name type="synonym">Thlaspi caerulescens</name>
    <dbReference type="NCBI Taxonomy" id="107243"/>
    <lineage>
        <taxon>Eukaryota</taxon>
        <taxon>Viridiplantae</taxon>
        <taxon>Streptophyta</taxon>
        <taxon>Embryophyta</taxon>
        <taxon>Tracheophyta</taxon>
        <taxon>Spermatophyta</taxon>
        <taxon>Magnoliopsida</taxon>
        <taxon>eudicotyledons</taxon>
        <taxon>Gunneridae</taxon>
        <taxon>Pentapetalae</taxon>
        <taxon>rosids</taxon>
        <taxon>malvids</taxon>
        <taxon>Brassicales</taxon>
        <taxon>Brassicaceae</taxon>
        <taxon>Coluteocarpeae</taxon>
        <taxon>Noccaea</taxon>
    </lineage>
</organism>
<dbReference type="GO" id="GO:0005525">
    <property type="term" value="F:GTP binding"/>
    <property type="evidence" value="ECO:0007669"/>
    <property type="project" value="InterPro"/>
</dbReference>
<dbReference type="PROSITE" id="PS51388">
    <property type="entry name" value="GED"/>
    <property type="match status" value="1"/>
</dbReference>